<comment type="subcellular location">
    <subcellularLocation>
        <location evidence="1">Cell membrane</location>
        <topology evidence="1">Multi-pass membrane protein</topology>
    </subcellularLocation>
</comment>
<keyword evidence="5 6" id="KW-0472">Membrane</keyword>
<evidence type="ECO:0000313" key="8">
    <source>
        <dbReference type="Proteomes" id="UP001596116"/>
    </source>
</evidence>
<keyword evidence="8" id="KW-1185">Reference proteome</keyword>
<comment type="caution">
    <text evidence="7">The sequence shown here is derived from an EMBL/GenBank/DDBJ whole genome shotgun (WGS) entry which is preliminary data.</text>
</comment>
<dbReference type="InterPro" id="IPR001123">
    <property type="entry name" value="LeuE-type"/>
</dbReference>
<evidence type="ECO:0000313" key="7">
    <source>
        <dbReference type="EMBL" id="MFC6034690.1"/>
    </source>
</evidence>
<dbReference type="Proteomes" id="UP001596116">
    <property type="component" value="Unassembled WGS sequence"/>
</dbReference>
<proteinExistence type="predicted"/>
<dbReference type="EMBL" id="JBHPON010000001">
    <property type="protein sequence ID" value="MFC6034690.1"/>
    <property type="molecule type" value="Genomic_DNA"/>
</dbReference>
<feature type="transmembrane region" description="Helical" evidence="6">
    <location>
        <begin position="118"/>
        <end position="139"/>
    </location>
</feature>
<keyword evidence="2" id="KW-1003">Cell membrane</keyword>
<dbReference type="PANTHER" id="PTHR30086:SF20">
    <property type="entry name" value="ARGININE EXPORTER PROTEIN ARGO-RELATED"/>
    <property type="match status" value="1"/>
</dbReference>
<evidence type="ECO:0000256" key="2">
    <source>
        <dbReference type="ARBA" id="ARBA00022475"/>
    </source>
</evidence>
<organism evidence="7 8">
    <name type="scientific">Hyphococcus aureus</name>
    <dbReference type="NCBI Taxonomy" id="2666033"/>
    <lineage>
        <taxon>Bacteria</taxon>
        <taxon>Pseudomonadati</taxon>
        <taxon>Pseudomonadota</taxon>
        <taxon>Alphaproteobacteria</taxon>
        <taxon>Parvularculales</taxon>
        <taxon>Parvularculaceae</taxon>
        <taxon>Hyphococcus</taxon>
    </lineage>
</organism>
<evidence type="ECO:0000256" key="1">
    <source>
        <dbReference type="ARBA" id="ARBA00004651"/>
    </source>
</evidence>
<keyword evidence="4 6" id="KW-1133">Transmembrane helix</keyword>
<dbReference type="PIRSF" id="PIRSF006324">
    <property type="entry name" value="LeuE"/>
    <property type="match status" value="1"/>
</dbReference>
<name>A0ABW1KRR3_9PROT</name>
<keyword evidence="3 6" id="KW-0812">Transmembrane</keyword>
<feature type="transmembrane region" description="Helical" evidence="6">
    <location>
        <begin position="39"/>
        <end position="65"/>
    </location>
</feature>
<feature type="transmembrane region" description="Helical" evidence="6">
    <location>
        <begin position="6"/>
        <end position="27"/>
    </location>
</feature>
<protein>
    <submittedName>
        <fullName evidence="7">LysE family translocator</fullName>
    </submittedName>
</protein>
<dbReference type="Pfam" id="PF01810">
    <property type="entry name" value="LysE"/>
    <property type="match status" value="1"/>
</dbReference>
<evidence type="ECO:0000256" key="3">
    <source>
        <dbReference type="ARBA" id="ARBA00022692"/>
    </source>
</evidence>
<feature type="transmembrane region" description="Helical" evidence="6">
    <location>
        <begin position="71"/>
        <end position="88"/>
    </location>
</feature>
<accession>A0ABW1KRR3</accession>
<dbReference type="PANTHER" id="PTHR30086">
    <property type="entry name" value="ARGININE EXPORTER PROTEIN ARGO"/>
    <property type="match status" value="1"/>
</dbReference>
<dbReference type="RefSeq" id="WP_379879969.1">
    <property type="nucleotide sequence ID" value="NZ_JBHPON010000001.1"/>
</dbReference>
<reference evidence="7 8" key="1">
    <citation type="submission" date="2024-09" db="EMBL/GenBank/DDBJ databases">
        <authorList>
            <person name="Zhang Z.-H."/>
        </authorList>
    </citation>
    <scope>NUCLEOTIDE SEQUENCE [LARGE SCALE GENOMIC DNA]</scope>
    <source>
        <strain evidence="7 8">HHTR114</strain>
    </source>
</reference>
<evidence type="ECO:0000256" key="5">
    <source>
        <dbReference type="ARBA" id="ARBA00023136"/>
    </source>
</evidence>
<evidence type="ECO:0000256" key="6">
    <source>
        <dbReference type="SAM" id="Phobius"/>
    </source>
</evidence>
<feature type="transmembrane region" description="Helical" evidence="6">
    <location>
        <begin position="184"/>
        <end position="202"/>
    </location>
</feature>
<feature type="transmembrane region" description="Helical" evidence="6">
    <location>
        <begin position="145"/>
        <end position="163"/>
    </location>
</feature>
<evidence type="ECO:0000256" key="4">
    <source>
        <dbReference type="ARBA" id="ARBA00022989"/>
    </source>
</evidence>
<gene>
    <name evidence="7" type="ORF">ACFMB1_03995</name>
</gene>
<sequence length="205" mass="21978">MTLQLYLAFVAATALLILTPGPIVALVTATSMRWGVKAAFWIIAGTSTSCILHMLLVCFGLSTLLAHLGEALYWIKWLGAAYLLYLGVKTLRDRSALAPDDFSAPTAKSPQRLFTEGFFVALFNPKPLIFYAAFFPLFVSADAPALPQLALLAATFFAVSITIDSGWALAADRARPLFARLGRWGNRISGGVLIAAAAGLALSRK</sequence>